<feature type="transmembrane region" description="Helical" evidence="1">
    <location>
        <begin position="12"/>
        <end position="31"/>
    </location>
</feature>
<keyword evidence="1" id="KW-0472">Membrane</keyword>
<keyword evidence="3" id="KW-1185">Reference proteome</keyword>
<sequence length="97" mass="11237">MAPAWRWVKPEVYPLCAAMGVALGMGAYMMYHQLMDNAEVTLNKRLRQRHLVDKTVSEEKDKAFHNAIWRRVAGTSIFQHGYDHLHHLHEDGSEAKH</sequence>
<dbReference type="Proteomes" id="UP001489004">
    <property type="component" value="Unassembled WGS sequence"/>
</dbReference>
<keyword evidence="1" id="KW-1133">Transmembrane helix</keyword>
<reference evidence="2 3" key="1">
    <citation type="journal article" date="2024" name="Nat. Commun.">
        <title>Phylogenomics reveals the evolutionary origins of lichenization in chlorophyte algae.</title>
        <authorList>
            <person name="Puginier C."/>
            <person name="Libourel C."/>
            <person name="Otte J."/>
            <person name="Skaloud P."/>
            <person name="Haon M."/>
            <person name="Grisel S."/>
            <person name="Petersen M."/>
            <person name="Berrin J.G."/>
            <person name="Delaux P.M."/>
            <person name="Dal Grande F."/>
            <person name="Keller J."/>
        </authorList>
    </citation>
    <scope>NUCLEOTIDE SEQUENCE [LARGE SCALE GENOMIC DNA]</scope>
    <source>
        <strain evidence="2 3">SAG 2043</strain>
    </source>
</reference>
<accession>A0AAW1Q5V1</accession>
<evidence type="ECO:0000313" key="3">
    <source>
        <dbReference type="Proteomes" id="UP001489004"/>
    </source>
</evidence>
<evidence type="ECO:0000313" key="2">
    <source>
        <dbReference type="EMBL" id="KAK9817266.1"/>
    </source>
</evidence>
<protein>
    <submittedName>
        <fullName evidence="2">Uncharacterized protein</fullName>
    </submittedName>
</protein>
<dbReference type="EMBL" id="JALJOR010000005">
    <property type="protein sequence ID" value="KAK9817266.1"/>
    <property type="molecule type" value="Genomic_DNA"/>
</dbReference>
<dbReference type="AlphaFoldDB" id="A0AAW1Q5V1"/>
<evidence type="ECO:0000256" key="1">
    <source>
        <dbReference type="SAM" id="Phobius"/>
    </source>
</evidence>
<dbReference type="Pfam" id="PF06522">
    <property type="entry name" value="B12D"/>
    <property type="match status" value="1"/>
</dbReference>
<gene>
    <name evidence="2" type="ORF">WJX72_012036</name>
</gene>
<keyword evidence="1" id="KW-0812">Transmembrane</keyword>
<dbReference type="PANTHER" id="PTHR33417">
    <property type="entry name" value="G-BOX BINDING PROTEIN"/>
    <property type="match status" value="1"/>
</dbReference>
<dbReference type="InterPro" id="IPR010530">
    <property type="entry name" value="B12D"/>
</dbReference>
<proteinExistence type="predicted"/>
<name>A0AAW1Q5V1_9CHLO</name>
<organism evidence="2 3">
    <name type="scientific">[Myrmecia] bisecta</name>
    <dbReference type="NCBI Taxonomy" id="41462"/>
    <lineage>
        <taxon>Eukaryota</taxon>
        <taxon>Viridiplantae</taxon>
        <taxon>Chlorophyta</taxon>
        <taxon>core chlorophytes</taxon>
        <taxon>Trebouxiophyceae</taxon>
        <taxon>Trebouxiales</taxon>
        <taxon>Trebouxiaceae</taxon>
        <taxon>Myrmecia</taxon>
    </lineage>
</organism>
<comment type="caution">
    <text evidence="2">The sequence shown here is derived from an EMBL/GenBank/DDBJ whole genome shotgun (WGS) entry which is preliminary data.</text>
</comment>